<proteinExistence type="predicted"/>
<evidence type="ECO:0000259" key="3">
    <source>
        <dbReference type="PROSITE" id="PS51635"/>
    </source>
</evidence>
<protein>
    <submittedName>
        <fullName evidence="4">Phospholipase</fullName>
    </submittedName>
</protein>
<evidence type="ECO:0000313" key="5">
    <source>
        <dbReference type="Proteomes" id="UP000254467"/>
    </source>
</evidence>
<evidence type="ECO:0000313" key="4">
    <source>
        <dbReference type="EMBL" id="STC70023.1"/>
    </source>
</evidence>
<reference evidence="4 5" key="1">
    <citation type="submission" date="2018-06" db="EMBL/GenBank/DDBJ databases">
        <authorList>
            <consortium name="Pathogen Informatics"/>
            <person name="Doyle S."/>
        </authorList>
    </citation>
    <scope>NUCLEOTIDE SEQUENCE [LARGE SCALE GENOMIC DNA]</scope>
    <source>
        <strain evidence="4 5">NCTC11862</strain>
    </source>
</reference>
<dbReference type="InterPro" id="IPR002641">
    <property type="entry name" value="PNPLA_dom"/>
</dbReference>
<keyword evidence="2" id="KW-0442">Lipid degradation</keyword>
<evidence type="ECO:0000256" key="1">
    <source>
        <dbReference type="ARBA" id="ARBA00023098"/>
    </source>
</evidence>
<dbReference type="SUPFAM" id="SSF52151">
    <property type="entry name" value="FabD/lysophospholipase-like"/>
    <property type="match status" value="1"/>
</dbReference>
<comment type="caution">
    <text evidence="2">Lacks conserved residue(s) required for the propagation of feature annotation.</text>
</comment>
<dbReference type="Gene3D" id="3.40.1090.10">
    <property type="entry name" value="Cytosolic phospholipase A2 catalytic domain"/>
    <property type="match status" value="1"/>
</dbReference>
<dbReference type="RefSeq" id="WP_018581341.1">
    <property type="nucleotide sequence ID" value="NZ_LDYD01000014.1"/>
</dbReference>
<feature type="active site" description="Proton acceptor" evidence="2">
    <location>
        <position position="164"/>
    </location>
</feature>
<dbReference type="Proteomes" id="UP000254467">
    <property type="component" value="Unassembled WGS sequence"/>
</dbReference>
<keyword evidence="2" id="KW-0378">Hydrolase</keyword>
<keyword evidence="1 2" id="KW-0443">Lipid metabolism</keyword>
<sequence>MIDATDTALVIEGGGMRNSYTAACIVALIEHDVHFGWVGGVSAGASHLSSFVSHDAKRAKDSFTTFATHPEFGGFQSLIRGSGYFNAEFIYENSQEAIPFDWEAFQANPCEVHIDACRADTGDTVSWTRADIKEREDILAMVRASSTLPLMMPMRYIDGVPYVDGALGSSGGLLIDAAERAGYEKFLVLASRPRDYWKPQVRRPQALRRLYRTYPAVAEAQITRPDRYNNAKKRILELEEQGRAQVFFPDVMPVNVGERRIDRLEASYALGEKQMEREWPAWEEFL</sequence>
<gene>
    <name evidence="4" type="ORF">NCTC11862_01829</name>
</gene>
<dbReference type="OrthoDB" id="9802424at2"/>
<dbReference type="GO" id="GO:0016787">
    <property type="term" value="F:hydrolase activity"/>
    <property type="evidence" value="ECO:0007669"/>
    <property type="project" value="UniProtKB-UniRule"/>
</dbReference>
<feature type="short sequence motif" description="GXSXG" evidence="2">
    <location>
        <begin position="40"/>
        <end position="44"/>
    </location>
</feature>
<dbReference type="CDD" id="cd07208">
    <property type="entry name" value="Pat_hypo_Ecoli_yjju_like"/>
    <property type="match status" value="1"/>
</dbReference>
<dbReference type="EMBL" id="UFXQ01000001">
    <property type="protein sequence ID" value="STC70023.1"/>
    <property type="molecule type" value="Genomic_DNA"/>
</dbReference>
<keyword evidence="5" id="KW-1185">Reference proteome</keyword>
<dbReference type="InterPro" id="IPR016035">
    <property type="entry name" value="Acyl_Trfase/lysoPLipase"/>
</dbReference>
<dbReference type="STRING" id="35756.GCA_001044155_00238"/>
<dbReference type="InterPro" id="IPR037483">
    <property type="entry name" value="YjjU-like"/>
</dbReference>
<evidence type="ECO:0000256" key="2">
    <source>
        <dbReference type="PROSITE-ProRule" id="PRU01161"/>
    </source>
</evidence>
<dbReference type="GO" id="GO:0016042">
    <property type="term" value="P:lipid catabolic process"/>
    <property type="evidence" value="ECO:0007669"/>
    <property type="project" value="UniProtKB-UniRule"/>
</dbReference>
<dbReference type="Pfam" id="PF01734">
    <property type="entry name" value="Patatin"/>
    <property type="match status" value="1"/>
</dbReference>
<feature type="short sequence motif" description="DGA/G" evidence="2">
    <location>
        <begin position="164"/>
        <end position="166"/>
    </location>
</feature>
<accession>A0A376CNX3</accession>
<feature type="active site" description="Nucleophile" evidence="2">
    <location>
        <position position="42"/>
    </location>
</feature>
<dbReference type="Pfam" id="PF19890">
    <property type="entry name" value="DUF6363"/>
    <property type="match status" value="1"/>
</dbReference>
<organism evidence="4 5">
    <name type="scientific">Corynebacterium pilosum</name>
    <dbReference type="NCBI Taxonomy" id="35756"/>
    <lineage>
        <taxon>Bacteria</taxon>
        <taxon>Bacillati</taxon>
        <taxon>Actinomycetota</taxon>
        <taxon>Actinomycetes</taxon>
        <taxon>Mycobacteriales</taxon>
        <taxon>Corynebacteriaceae</taxon>
        <taxon>Corynebacterium</taxon>
    </lineage>
</organism>
<feature type="domain" description="PNPLA" evidence="3">
    <location>
        <begin position="9"/>
        <end position="179"/>
    </location>
</feature>
<dbReference type="PROSITE" id="PS51635">
    <property type="entry name" value="PNPLA"/>
    <property type="match status" value="1"/>
</dbReference>
<dbReference type="InterPro" id="IPR045943">
    <property type="entry name" value="DUF6363"/>
</dbReference>
<dbReference type="AlphaFoldDB" id="A0A376CNX3"/>
<name>A0A376CNX3_9CORY</name>